<gene>
    <name evidence="4" type="ORF">CD33_10835</name>
</gene>
<protein>
    <submittedName>
        <fullName evidence="4">Arylsulfatase</fullName>
    </submittedName>
</protein>
<sequence length="587" mass="66907">MYSANESEEFKRPNILFLIVDEQRYPPCYETETLKEWRRDNLITQEILREKGLSFINHYVGSTACSPSRTTLFTGHYPSLHGVTQTTGAAKGAFDPNVYWLDSNTVPTLGNYFRTAGYQTFWRGKWHLSDEDILTPGTHNALPSYDKTTGIPDVAKEKLYTEADRLKEYGFNGWIGPEPHGADPRNSGSSAKVGLSGRDEIYAAEVVELIQSLEQNTMQRQKPWLIVSSLVNPHDITLFGSLSRLSPSFNFEIDPSVPEVPPSPSSKENLRTKPKAQASFRDVYQKAFQPTIDSDFYRQLYYSLHKKVDEELFKVYTALANSIFYEDTIIIFTSDHGSLLGAHGGLFQKWHNAYEEALHVPFVIHSPKLFSEPKETDLLTSHVDILPTLLGLAGINIENVQETLRKTHSEVHPFVGRNLASFIKGEESQPKVDEPIYFMTDDEATKGLNQTTIQGEPYSSVSQPNHLETIIIKLPTGRGETEEIWKYTRYFDNPQFWSTPNSEDIETQQLFTTKLSETKEATMMIKTIKTEPVEAEFELYNLTRDPLEEFNLVHPLHQTAETKLVQLLLSQVLKQQRKKKRISPSNK</sequence>
<dbReference type="PANTHER" id="PTHR42693">
    <property type="entry name" value="ARYLSULFATASE FAMILY MEMBER"/>
    <property type="match status" value="1"/>
</dbReference>
<dbReference type="CDD" id="cd16035">
    <property type="entry name" value="sulfatase_like"/>
    <property type="match status" value="1"/>
</dbReference>
<dbReference type="STRING" id="1384057.CD33_10835"/>
<name>A0A0A3ILB4_9BACL</name>
<dbReference type="InterPro" id="IPR000917">
    <property type="entry name" value="Sulfatase_N"/>
</dbReference>
<dbReference type="Proteomes" id="UP000030408">
    <property type="component" value="Unassembled WGS sequence"/>
</dbReference>
<dbReference type="EMBL" id="JPVO01000050">
    <property type="protein sequence ID" value="KGR75622.1"/>
    <property type="molecule type" value="Genomic_DNA"/>
</dbReference>
<dbReference type="InterPro" id="IPR050738">
    <property type="entry name" value="Sulfatase"/>
</dbReference>
<dbReference type="PANTHER" id="PTHR42693:SF53">
    <property type="entry name" value="ENDO-4-O-SULFATASE"/>
    <property type="match status" value="1"/>
</dbReference>
<keyword evidence="5" id="KW-1185">Reference proteome</keyword>
<dbReference type="Pfam" id="PF00884">
    <property type="entry name" value="Sulfatase"/>
    <property type="match status" value="1"/>
</dbReference>
<evidence type="ECO:0000256" key="1">
    <source>
        <dbReference type="ARBA" id="ARBA00008779"/>
    </source>
</evidence>
<proteinExistence type="inferred from homology"/>
<comment type="similarity">
    <text evidence="1">Belongs to the sulfatase family.</text>
</comment>
<dbReference type="eggNOG" id="COG3119">
    <property type="taxonomic scope" value="Bacteria"/>
</dbReference>
<dbReference type="InterPro" id="IPR017850">
    <property type="entry name" value="Alkaline_phosphatase_core_sf"/>
</dbReference>
<evidence type="ECO:0000313" key="4">
    <source>
        <dbReference type="EMBL" id="KGR75622.1"/>
    </source>
</evidence>
<comment type="caution">
    <text evidence="4">The sequence shown here is derived from an EMBL/GenBank/DDBJ whole genome shotgun (WGS) entry which is preliminary data.</text>
</comment>
<dbReference type="GO" id="GO:0004065">
    <property type="term" value="F:arylsulfatase activity"/>
    <property type="evidence" value="ECO:0007669"/>
    <property type="project" value="TreeGrafter"/>
</dbReference>
<reference evidence="4 5" key="1">
    <citation type="submission" date="2014-02" db="EMBL/GenBank/DDBJ databases">
        <title>Draft genome sequence of Lysinibacillus sinduriensis JCM 15800.</title>
        <authorList>
            <person name="Zhang F."/>
            <person name="Wang G."/>
            <person name="Zhang L."/>
        </authorList>
    </citation>
    <scope>NUCLEOTIDE SEQUENCE [LARGE SCALE GENOMIC DNA]</scope>
    <source>
        <strain evidence="4 5">JCM 15800</strain>
    </source>
</reference>
<evidence type="ECO:0000259" key="3">
    <source>
        <dbReference type="Pfam" id="PF00884"/>
    </source>
</evidence>
<dbReference type="AlphaFoldDB" id="A0A0A3ILB4"/>
<dbReference type="Gene3D" id="3.40.720.10">
    <property type="entry name" value="Alkaline Phosphatase, subunit A"/>
    <property type="match status" value="1"/>
</dbReference>
<keyword evidence="2" id="KW-0378">Hydrolase</keyword>
<dbReference type="SUPFAM" id="SSF53649">
    <property type="entry name" value="Alkaline phosphatase-like"/>
    <property type="match status" value="1"/>
</dbReference>
<organism evidence="4 5">
    <name type="scientific">Ureibacillus sinduriensis BLB-1 = JCM 15800</name>
    <dbReference type="NCBI Taxonomy" id="1384057"/>
    <lineage>
        <taxon>Bacteria</taxon>
        <taxon>Bacillati</taxon>
        <taxon>Bacillota</taxon>
        <taxon>Bacilli</taxon>
        <taxon>Bacillales</taxon>
        <taxon>Caryophanaceae</taxon>
        <taxon>Ureibacillus</taxon>
    </lineage>
</organism>
<evidence type="ECO:0000313" key="5">
    <source>
        <dbReference type="Proteomes" id="UP000030408"/>
    </source>
</evidence>
<evidence type="ECO:0000256" key="2">
    <source>
        <dbReference type="ARBA" id="ARBA00022801"/>
    </source>
</evidence>
<accession>A0A0A3ILB4</accession>
<feature type="domain" description="Sulfatase N-terminal" evidence="3">
    <location>
        <begin position="13"/>
        <end position="395"/>
    </location>
</feature>
<dbReference type="OrthoDB" id="9762324at2"/>